<evidence type="ECO:0000256" key="1">
    <source>
        <dbReference type="SAM" id="MobiDB-lite"/>
    </source>
</evidence>
<feature type="region of interest" description="Disordered" evidence="1">
    <location>
        <begin position="1"/>
        <end position="20"/>
    </location>
</feature>
<feature type="compositionally biased region" description="Basic and acidic residues" evidence="1">
    <location>
        <begin position="189"/>
        <end position="199"/>
    </location>
</feature>
<organism evidence="2">
    <name type="scientific">uncultured Thermomicrobiales bacterium</name>
    <dbReference type="NCBI Taxonomy" id="1645740"/>
    <lineage>
        <taxon>Bacteria</taxon>
        <taxon>Pseudomonadati</taxon>
        <taxon>Thermomicrobiota</taxon>
        <taxon>Thermomicrobia</taxon>
        <taxon>Thermomicrobiales</taxon>
        <taxon>environmental samples</taxon>
    </lineage>
</organism>
<accession>A0A6J4VHH0</accession>
<feature type="non-terminal residue" evidence="2">
    <location>
        <position position="199"/>
    </location>
</feature>
<feature type="compositionally biased region" description="Basic and acidic residues" evidence="1">
    <location>
        <begin position="159"/>
        <end position="180"/>
    </location>
</feature>
<name>A0A6J4VHH0_9BACT</name>
<feature type="non-terminal residue" evidence="2">
    <location>
        <position position="1"/>
    </location>
</feature>
<reference evidence="2" key="1">
    <citation type="submission" date="2020-02" db="EMBL/GenBank/DDBJ databases">
        <authorList>
            <person name="Meier V. D."/>
        </authorList>
    </citation>
    <scope>NUCLEOTIDE SEQUENCE</scope>
    <source>
        <strain evidence="2">AVDCRST_MAG87</strain>
    </source>
</reference>
<feature type="compositionally biased region" description="Basic and acidic residues" evidence="1">
    <location>
        <begin position="58"/>
        <end position="80"/>
    </location>
</feature>
<dbReference type="AlphaFoldDB" id="A0A6J4VHH0"/>
<feature type="region of interest" description="Disordered" evidence="1">
    <location>
        <begin position="58"/>
        <end position="199"/>
    </location>
</feature>
<feature type="compositionally biased region" description="Basic and acidic residues" evidence="1">
    <location>
        <begin position="100"/>
        <end position="123"/>
    </location>
</feature>
<protein>
    <submittedName>
        <fullName evidence="2">Uncharacterized protein</fullName>
    </submittedName>
</protein>
<evidence type="ECO:0000313" key="2">
    <source>
        <dbReference type="EMBL" id="CAA9578658.1"/>
    </source>
</evidence>
<gene>
    <name evidence="2" type="ORF">AVDCRST_MAG87-3108</name>
</gene>
<feature type="compositionally biased region" description="Gly residues" evidence="1">
    <location>
        <begin position="81"/>
        <end position="98"/>
    </location>
</feature>
<proteinExistence type="predicted"/>
<sequence>DDRPVRQGSQAVHDRRVLHRPLPECLHDLLRGNPEAAGQALPGLVRVGLDHHDRLVGHLSLRRDPGDPRPGHARRADRLHAGGGPGPGSIPGHPGRGPGHLRERALSLDLLRPARQEAADHPARRPRAGPRPLPHRDRVPQRQLPVSGARGVCPAQPLVHDRAGRDGRPRRPQRRREVDRGQAAGAALRPDRGRDPDRR</sequence>
<dbReference type="EMBL" id="CADCWJ010000687">
    <property type="protein sequence ID" value="CAA9578658.1"/>
    <property type="molecule type" value="Genomic_DNA"/>
</dbReference>